<name>A0A7H1B9K9_9ACTN</name>
<evidence type="ECO:0000256" key="4">
    <source>
        <dbReference type="SAM" id="MobiDB-lite"/>
    </source>
</evidence>
<dbReference type="PANTHER" id="PTHR12526:SF510">
    <property type="entry name" value="D-INOSITOL 3-PHOSPHATE GLYCOSYLTRANSFERASE"/>
    <property type="match status" value="1"/>
</dbReference>
<accession>A0A7H1B9K9</accession>
<evidence type="ECO:0000256" key="2">
    <source>
        <dbReference type="ARBA" id="ARBA00022676"/>
    </source>
</evidence>
<evidence type="ECO:0000313" key="6">
    <source>
        <dbReference type="EMBL" id="QNS05414.1"/>
    </source>
</evidence>
<dbReference type="PANTHER" id="PTHR12526">
    <property type="entry name" value="GLYCOSYLTRANSFERASE"/>
    <property type="match status" value="1"/>
</dbReference>
<dbReference type="AlphaFoldDB" id="A0A7H1B9K9"/>
<feature type="region of interest" description="Disordered" evidence="4">
    <location>
        <begin position="1"/>
        <end position="25"/>
    </location>
</feature>
<dbReference type="KEGG" id="sxn:IAG42_18640"/>
<dbReference type="Gene3D" id="3.40.50.2000">
    <property type="entry name" value="Glycogen Phosphorylase B"/>
    <property type="match status" value="2"/>
</dbReference>
<dbReference type="Pfam" id="PF13439">
    <property type="entry name" value="Glyco_transf_4"/>
    <property type="match status" value="1"/>
</dbReference>
<evidence type="ECO:0000256" key="1">
    <source>
        <dbReference type="ARBA" id="ARBA00021292"/>
    </source>
</evidence>
<dbReference type="Pfam" id="PF13692">
    <property type="entry name" value="Glyco_trans_1_4"/>
    <property type="match status" value="1"/>
</dbReference>
<dbReference type="GO" id="GO:0016757">
    <property type="term" value="F:glycosyltransferase activity"/>
    <property type="evidence" value="ECO:0007669"/>
    <property type="project" value="UniProtKB-KW"/>
</dbReference>
<feature type="domain" description="Glycosyltransferase subfamily 4-like N-terminal" evidence="5">
    <location>
        <begin position="42"/>
        <end position="196"/>
    </location>
</feature>
<dbReference type="InterPro" id="IPR028098">
    <property type="entry name" value="Glyco_trans_4-like_N"/>
</dbReference>
<evidence type="ECO:0000259" key="5">
    <source>
        <dbReference type="Pfam" id="PF13439"/>
    </source>
</evidence>
<evidence type="ECO:0000313" key="7">
    <source>
        <dbReference type="Proteomes" id="UP000516428"/>
    </source>
</evidence>
<protein>
    <recommendedName>
        <fullName evidence="1">D-inositol 3-phosphate glycosyltransferase</fullName>
    </recommendedName>
</protein>
<sequence length="383" mass="39367">MPGWLPVLRSGPRARAGRGPGRGGGRVRIALVHGFHGPGGPGGENAAVLDQAAALVRAGHDVHLVVTAAGGPLHAAPRRRAPCPVTVVTGQGRGPLSALRALAPDVTHIHHAPPGAGRAWAADWTGPLVATLRDTRPQGGAGGVLHRLAALPQARAARADRDPLLRRADRLVVRSEPARDQYLRAGVPLRRLALIPDFAPAVPTVPDAPEGPWTYVGRLAPETGILDLLRRWPEGRRLDVLGAGPLEGACRAAAPASVRFSGPVGRGGLRAGLVGRRGLVVPGRGAQDLPVCYAEALAAGVPVLAVGGAAVPRAVRAEGTGTVASWAAPLGSALDVAERLFPGLSAHCRAVHSESYAPEPWIDRVAHVYAAAVQHGPSGLVRG</sequence>
<dbReference type="EMBL" id="CP061281">
    <property type="protein sequence ID" value="QNS05414.1"/>
    <property type="molecule type" value="Genomic_DNA"/>
</dbReference>
<keyword evidence="3 6" id="KW-0808">Transferase</keyword>
<keyword evidence="2" id="KW-0328">Glycosyltransferase</keyword>
<dbReference type="Proteomes" id="UP000516428">
    <property type="component" value="Chromosome"/>
</dbReference>
<keyword evidence="7" id="KW-1185">Reference proteome</keyword>
<proteinExistence type="predicted"/>
<gene>
    <name evidence="6" type="ORF">IAG42_18640</name>
</gene>
<organism evidence="6 7">
    <name type="scientific">Streptomyces xanthii</name>
    <dbReference type="NCBI Taxonomy" id="2768069"/>
    <lineage>
        <taxon>Bacteria</taxon>
        <taxon>Bacillati</taxon>
        <taxon>Actinomycetota</taxon>
        <taxon>Actinomycetes</taxon>
        <taxon>Kitasatosporales</taxon>
        <taxon>Streptomycetaceae</taxon>
        <taxon>Streptomyces</taxon>
    </lineage>
</organism>
<evidence type="ECO:0000256" key="3">
    <source>
        <dbReference type="ARBA" id="ARBA00022679"/>
    </source>
</evidence>
<reference evidence="6 7" key="1">
    <citation type="submission" date="2020-09" db="EMBL/GenBank/DDBJ databases">
        <title>A novel species.</title>
        <authorList>
            <person name="Gao J."/>
        </authorList>
    </citation>
    <scope>NUCLEOTIDE SEQUENCE [LARGE SCALE GENOMIC DNA]</scope>
    <source>
        <strain evidence="6 7">CRXT-Y-14</strain>
    </source>
</reference>
<dbReference type="SUPFAM" id="SSF53756">
    <property type="entry name" value="UDP-Glycosyltransferase/glycogen phosphorylase"/>
    <property type="match status" value="1"/>
</dbReference>